<organism evidence="1 2">
    <name type="scientific">Candidatus Electronema aureum</name>
    <dbReference type="NCBI Taxonomy" id="2005002"/>
    <lineage>
        <taxon>Bacteria</taxon>
        <taxon>Pseudomonadati</taxon>
        <taxon>Thermodesulfobacteriota</taxon>
        <taxon>Desulfobulbia</taxon>
        <taxon>Desulfobulbales</taxon>
        <taxon>Desulfobulbaceae</taxon>
        <taxon>Candidatus Electronema</taxon>
    </lineage>
</organism>
<evidence type="ECO:0000313" key="2">
    <source>
        <dbReference type="Proteomes" id="UP000316238"/>
    </source>
</evidence>
<dbReference type="Proteomes" id="UP000316238">
    <property type="component" value="Unassembled WGS sequence"/>
</dbReference>
<name>A0A521G4L9_9BACT</name>
<proteinExistence type="predicted"/>
<protein>
    <submittedName>
        <fullName evidence="1">Uncharacterized protein</fullName>
    </submittedName>
</protein>
<keyword evidence="2" id="KW-1185">Reference proteome</keyword>
<gene>
    <name evidence="1" type="ORF">CDV28_10290</name>
</gene>
<accession>A0A521G4L9</accession>
<comment type="caution">
    <text evidence="1">The sequence shown here is derived from an EMBL/GenBank/DDBJ whole genome shotgun (WGS) entry which is preliminary data.</text>
</comment>
<sequence length="81" mass="8613">MQVEHNVQDDILAFKLIDMQDGGAQGMIVPATGNGEFVLPGFSGSAVSSLSIKVNNYAALKTLVVNEYDGRLVDVLDVKMG</sequence>
<evidence type="ECO:0000313" key="1">
    <source>
        <dbReference type="EMBL" id="TAA75968.1"/>
    </source>
</evidence>
<dbReference type="AlphaFoldDB" id="A0A521G4L9"/>
<reference evidence="1" key="1">
    <citation type="submission" date="2017-07" db="EMBL/GenBank/DDBJ databases">
        <title>The cable genome - Insights into the physiology and evolution of filamentous bacteria capable of sulfide oxidation via long distance electron transfer.</title>
        <authorList>
            <person name="Thorup C."/>
            <person name="Bjerg J.T."/>
            <person name="Schreiber L."/>
            <person name="Nielsen L.P."/>
            <person name="Kjeldsen K.U."/>
            <person name="Boesen T."/>
            <person name="Boggild A."/>
            <person name="Meysman F."/>
            <person name="Geelhoed J."/>
            <person name="Schramm A."/>
        </authorList>
    </citation>
    <scope>NUCLEOTIDE SEQUENCE [LARGE SCALE GENOMIC DNA]</scope>
    <source>
        <strain evidence="1">GS</strain>
    </source>
</reference>
<dbReference type="EMBL" id="NQJD01000002">
    <property type="protein sequence ID" value="TAA75968.1"/>
    <property type="molecule type" value="Genomic_DNA"/>
</dbReference>